<feature type="transmembrane region" description="Helical" evidence="9">
    <location>
        <begin position="125"/>
        <end position="145"/>
    </location>
</feature>
<reference evidence="11 12" key="1">
    <citation type="submission" date="2020-08" db="EMBL/GenBank/DDBJ databases">
        <title>Sequencing the genomes of 1000 actinobacteria strains.</title>
        <authorList>
            <person name="Klenk H.-P."/>
        </authorList>
    </citation>
    <scope>NUCLEOTIDE SEQUENCE [LARGE SCALE GENOMIC DNA]</scope>
    <source>
        <strain evidence="11 12">DSM 28967</strain>
    </source>
</reference>
<protein>
    <submittedName>
        <fullName evidence="11">DHA1 family bicyclomycin/chloramphenicol resistance-like MFS transporter</fullName>
    </submittedName>
</protein>
<gene>
    <name evidence="11" type="ORF">HDA39_003733</name>
</gene>
<evidence type="ECO:0000256" key="3">
    <source>
        <dbReference type="ARBA" id="ARBA00022448"/>
    </source>
</evidence>
<comment type="similarity">
    <text evidence="2">Belongs to the major facilitator superfamily. Bcr/CmlA family.</text>
</comment>
<feature type="compositionally biased region" description="Low complexity" evidence="8">
    <location>
        <begin position="11"/>
        <end position="43"/>
    </location>
</feature>
<dbReference type="InterPro" id="IPR011701">
    <property type="entry name" value="MFS"/>
</dbReference>
<dbReference type="Pfam" id="PF07690">
    <property type="entry name" value="MFS_1"/>
    <property type="match status" value="1"/>
</dbReference>
<dbReference type="NCBIfam" id="TIGR00710">
    <property type="entry name" value="efflux_Bcr_CflA"/>
    <property type="match status" value="1"/>
</dbReference>
<feature type="transmembrane region" description="Helical" evidence="9">
    <location>
        <begin position="330"/>
        <end position="349"/>
    </location>
</feature>
<feature type="transmembrane region" description="Helical" evidence="9">
    <location>
        <begin position="418"/>
        <end position="440"/>
    </location>
</feature>
<keyword evidence="4" id="KW-1003">Cell membrane</keyword>
<organism evidence="11 12">
    <name type="scientific">Kribbella italica</name>
    <dbReference type="NCBI Taxonomy" id="1540520"/>
    <lineage>
        <taxon>Bacteria</taxon>
        <taxon>Bacillati</taxon>
        <taxon>Actinomycetota</taxon>
        <taxon>Actinomycetes</taxon>
        <taxon>Propionibacteriales</taxon>
        <taxon>Kribbellaceae</taxon>
        <taxon>Kribbella</taxon>
    </lineage>
</organism>
<dbReference type="PROSITE" id="PS50850">
    <property type="entry name" value="MFS"/>
    <property type="match status" value="1"/>
</dbReference>
<feature type="transmembrane region" description="Helical" evidence="9">
    <location>
        <begin position="355"/>
        <end position="377"/>
    </location>
</feature>
<evidence type="ECO:0000256" key="1">
    <source>
        <dbReference type="ARBA" id="ARBA00004651"/>
    </source>
</evidence>
<feature type="transmembrane region" description="Helical" evidence="9">
    <location>
        <begin position="300"/>
        <end position="318"/>
    </location>
</feature>
<dbReference type="RefSeq" id="WP_202893040.1">
    <property type="nucleotide sequence ID" value="NZ_JACHMY010000001.1"/>
</dbReference>
<keyword evidence="3" id="KW-0813">Transport</keyword>
<feature type="transmembrane region" description="Helical" evidence="9">
    <location>
        <begin position="60"/>
        <end position="79"/>
    </location>
</feature>
<proteinExistence type="inferred from homology"/>
<dbReference type="InterPro" id="IPR020846">
    <property type="entry name" value="MFS_dom"/>
</dbReference>
<evidence type="ECO:0000313" key="11">
    <source>
        <dbReference type="EMBL" id="MBB5836999.1"/>
    </source>
</evidence>
<feature type="region of interest" description="Disordered" evidence="8">
    <location>
        <begin position="1"/>
        <end position="51"/>
    </location>
</feature>
<evidence type="ECO:0000256" key="9">
    <source>
        <dbReference type="SAM" id="Phobius"/>
    </source>
</evidence>
<sequence length="460" mass="46133">MAISDPPTTPAPTTTFAPTTTGPTTTTPAATTTTPAPTTPADTNPSASGGPMRPIGRIRLVLTLGFIVALGPLTIDLYLPALPSITTDLAASATAVQFTLTGTFAGLAVGQLLVGPLSDTVGRRLPLIAGAGLHVLASVLCAVSPTVEMLSVFRVLQGVGAAAGSVVALAIVRDLYVGRAAATLLSRLMLVIGVAPVFAPTVGGALLVALPWQGLFVVLAALGVLLMLLVALTLPETLPPSGRRPFGLAAIARTAGQLVRDRVFVGLTLVAGLAMTGVFGYVAGASFVFQEQFGVSSQTFGLLFGVGGLLLVAATQLNPVLLKRWEPEQVLTAGAVLAALAGVALLLTATLSLGGLVGILVPVWAALFAASLALPNAPALALSRHGEAAGTAAALLGAVQFGIGAIAAPLVGALGTDAVAMAVVMSGGLALSLVTLLAVVRPWQREFQPEAVKEPAVLVH</sequence>
<dbReference type="GO" id="GO:0005886">
    <property type="term" value="C:plasma membrane"/>
    <property type="evidence" value="ECO:0007669"/>
    <property type="project" value="UniProtKB-SubCell"/>
</dbReference>
<accession>A0A7W9MUQ7</accession>
<name>A0A7W9MUQ7_9ACTN</name>
<dbReference type="PRINTS" id="PR01035">
    <property type="entry name" value="TCRTETA"/>
</dbReference>
<keyword evidence="5 9" id="KW-0812">Transmembrane</keyword>
<feature type="transmembrane region" description="Helical" evidence="9">
    <location>
        <begin position="151"/>
        <end position="172"/>
    </location>
</feature>
<dbReference type="AlphaFoldDB" id="A0A7W9MUQ7"/>
<feature type="transmembrane region" description="Helical" evidence="9">
    <location>
        <begin position="184"/>
        <end position="209"/>
    </location>
</feature>
<dbReference type="SUPFAM" id="SSF103473">
    <property type="entry name" value="MFS general substrate transporter"/>
    <property type="match status" value="1"/>
</dbReference>
<evidence type="ECO:0000256" key="5">
    <source>
        <dbReference type="ARBA" id="ARBA00022692"/>
    </source>
</evidence>
<dbReference type="GO" id="GO:1990961">
    <property type="term" value="P:xenobiotic detoxification by transmembrane export across the plasma membrane"/>
    <property type="evidence" value="ECO:0007669"/>
    <property type="project" value="InterPro"/>
</dbReference>
<dbReference type="InterPro" id="IPR036259">
    <property type="entry name" value="MFS_trans_sf"/>
</dbReference>
<dbReference type="Gene3D" id="1.20.1720.10">
    <property type="entry name" value="Multidrug resistance protein D"/>
    <property type="match status" value="1"/>
</dbReference>
<feature type="transmembrane region" description="Helical" evidence="9">
    <location>
        <begin position="91"/>
        <end position="113"/>
    </location>
</feature>
<evidence type="ECO:0000256" key="6">
    <source>
        <dbReference type="ARBA" id="ARBA00022989"/>
    </source>
</evidence>
<feature type="transmembrane region" description="Helical" evidence="9">
    <location>
        <begin position="263"/>
        <end position="288"/>
    </location>
</feature>
<feature type="transmembrane region" description="Helical" evidence="9">
    <location>
        <begin position="389"/>
        <end position="412"/>
    </location>
</feature>
<evidence type="ECO:0000256" key="8">
    <source>
        <dbReference type="SAM" id="MobiDB-lite"/>
    </source>
</evidence>
<feature type="domain" description="Major facilitator superfamily (MFS) profile" evidence="10">
    <location>
        <begin position="57"/>
        <end position="445"/>
    </location>
</feature>
<dbReference type="PANTHER" id="PTHR23502">
    <property type="entry name" value="MAJOR FACILITATOR SUPERFAMILY"/>
    <property type="match status" value="1"/>
</dbReference>
<dbReference type="PANTHER" id="PTHR23502:SF132">
    <property type="entry name" value="POLYAMINE TRANSPORTER 2-RELATED"/>
    <property type="match status" value="1"/>
</dbReference>
<dbReference type="Proteomes" id="UP000549971">
    <property type="component" value="Unassembled WGS sequence"/>
</dbReference>
<evidence type="ECO:0000256" key="4">
    <source>
        <dbReference type="ARBA" id="ARBA00022475"/>
    </source>
</evidence>
<feature type="transmembrane region" description="Helical" evidence="9">
    <location>
        <begin position="215"/>
        <end position="234"/>
    </location>
</feature>
<evidence type="ECO:0000256" key="2">
    <source>
        <dbReference type="ARBA" id="ARBA00006236"/>
    </source>
</evidence>
<dbReference type="EMBL" id="JACHMY010000001">
    <property type="protein sequence ID" value="MBB5836999.1"/>
    <property type="molecule type" value="Genomic_DNA"/>
</dbReference>
<keyword evidence="6 9" id="KW-1133">Transmembrane helix</keyword>
<comment type="caution">
    <text evidence="11">The sequence shown here is derived from an EMBL/GenBank/DDBJ whole genome shotgun (WGS) entry which is preliminary data.</text>
</comment>
<dbReference type="InterPro" id="IPR001958">
    <property type="entry name" value="Tet-R_TetA/multi-R_MdtG-like"/>
</dbReference>
<comment type="subcellular location">
    <subcellularLocation>
        <location evidence="1">Cell membrane</location>
        <topology evidence="1">Multi-pass membrane protein</topology>
    </subcellularLocation>
</comment>
<dbReference type="CDD" id="cd17320">
    <property type="entry name" value="MFS_MdfA_MDR_like"/>
    <property type="match status" value="1"/>
</dbReference>
<dbReference type="GO" id="GO:0042910">
    <property type="term" value="F:xenobiotic transmembrane transporter activity"/>
    <property type="evidence" value="ECO:0007669"/>
    <property type="project" value="InterPro"/>
</dbReference>
<evidence type="ECO:0000259" key="10">
    <source>
        <dbReference type="PROSITE" id="PS50850"/>
    </source>
</evidence>
<keyword evidence="12" id="KW-1185">Reference proteome</keyword>
<keyword evidence="7 9" id="KW-0472">Membrane</keyword>
<evidence type="ECO:0000256" key="7">
    <source>
        <dbReference type="ARBA" id="ARBA00023136"/>
    </source>
</evidence>
<dbReference type="InterPro" id="IPR004812">
    <property type="entry name" value="Efflux_drug-R_Bcr/CmlA"/>
</dbReference>
<dbReference type="FunFam" id="1.20.1720.10:FF:000005">
    <property type="entry name" value="Bcr/CflA family efflux transporter"/>
    <property type="match status" value="1"/>
</dbReference>
<evidence type="ECO:0000313" key="12">
    <source>
        <dbReference type="Proteomes" id="UP000549971"/>
    </source>
</evidence>